<keyword evidence="3" id="KW-1185">Reference proteome</keyword>
<feature type="region of interest" description="Disordered" evidence="1">
    <location>
        <begin position="62"/>
        <end position="116"/>
    </location>
</feature>
<feature type="compositionally biased region" description="Low complexity" evidence="1">
    <location>
        <begin position="152"/>
        <end position="198"/>
    </location>
</feature>
<dbReference type="GO" id="GO:0005634">
    <property type="term" value="C:nucleus"/>
    <property type="evidence" value="ECO:0007669"/>
    <property type="project" value="TreeGrafter"/>
</dbReference>
<dbReference type="PANTHER" id="PTHR23186:SF4">
    <property type="entry name" value="GH22790P"/>
    <property type="match status" value="1"/>
</dbReference>
<organism evidence="2 3">
    <name type="scientific">Aedes aegypti</name>
    <name type="common">Yellowfever mosquito</name>
    <name type="synonym">Culex aegypti</name>
    <dbReference type="NCBI Taxonomy" id="7159"/>
    <lineage>
        <taxon>Eukaryota</taxon>
        <taxon>Metazoa</taxon>
        <taxon>Ecdysozoa</taxon>
        <taxon>Arthropoda</taxon>
        <taxon>Hexapoda</taxon>
        <taxon>Insecta</taxon>
        <taxon>Pterygota</taxon>
        <taxon>Neoptera</taxon>
        <taxon>Endopterygota</taxon>
        <taxon>Diptera</taxon>
        <taxon>Nematocera</taxon>
        <taxon>Culicoidea</taxon>
        <taxon>Culicidae</taxon>
        <taxon>Culicinae</taxon>
        <taxon>Aedini</taxon>
        <taxon>Aedes</taxon>
        <taxon>Stegomyia</taxon>
    </lineage>
</organism>
<dbReference type="GO" id="GO:0048513">
    <property type="term" value="P:animal organ development"/>
    <property type="evidence" value="ECO:0007669"/>
    <property type="project" value="TreeGrafter"/>
</dbReference>
<gene>
    <name evidence="2" type="primary">5575516</name>
</gene>
<reference evidence="2" key="2">
    <citation type="submission" date="2020-05" db="UniProtKB">
        <authorList>
            <consortium name="EnsemblMetazoa"/>
        </authorList>
    </citation>
    <scope>IDENTIFICATION</scope>
    <source>
        <strain evidence="2">LVP_AGWG</strain>
    </source>
</reference>
<feature type="compositionally biased region" description="Basic and acidic residues" evidence="1">
    <location>
        <begin position="624"/>
        <end position="638"/>
    </location>
</feature>
<dbReference type="FunCoup" id="A0A6I8TUN0">
    <property type="interactions" value="48"/>
</dbReference>
<feature type="compositionally biased region" description="Basic and acidic residues" evidence="1">
    <location>
        <begin position="727"/>
        <end position="745"/>
    </location>
</feature>
<dbReference type="PANTHER" id="PTHR23186">
    <property type="entry name" value="RETINOIC ACID-INDUCED PROTEIN 2"/>
    <property type="match status" value="1"/>
</dbReference>
<evidence type="ECO:0000313" key="3">
    <source>
        <dbReference type="Proteomes" id="UP000008820"/>
    </source>
</evidence>
<dbReference type="Proteomes" id="UP000008820">
    <property type="component" value="Chromosome 3"/>
</dbReference>
<feature type="compositionally biased region" description="Polar residues" evidence="1">
    <location>
        <begin position="350"/>
        <end position="381"/>
    </location>
</feature>
<dbReference type="OrthoDB" id="6250723at2759"/>
<feature type="compositionally biased region" description="Polar residues" evidence="1">
    <location>
        <begin position="611"/>
        <end position="623"/>
    </location>
</feature>
<feature type="compositionally biased region" description="Low complexity" evidence="1">
    <location>
        <begin position="93"/>
        <end position="110"/>
    </location>
</feature>
<name>A0A6I8TUN0_AEDAE</name>
<reference evidence="2 3" key="1">
    <citation type="submission" date="2017-06" db="EMBL/GenBank/DDBJ databases">
        <title>Aedes aegypti genome working group (AGWG) sequencing and assembly.</title>
        <authorList>
            <consortium name="Aedes aegypti Genome Working Group (AGWG)"/>
            <person name="Matthews B.J."/>
        </authorList>
    </citation>
    <scope>NUCLEOTIDE SEQUENCE [LARGE SCALE GENOMIC DNA]</scope>
    <source>
        <strain evidence="2 3">LVP_AGWG</strain>
    </source>
</reference>
<protein>
    <submittedName>
        <fullName evidence="2">Uncharacterized protein</fullName>
    </submittedName>
</protein>
<dbReference type="AlphaFoldDB" id="A0A6I8TUN0"/>
<feature type="compositionally biased region" description="Polar residues" evidence="1">
    <location>
        <begin position="424"/>
        <end position="434"/>
    </location>
</feature>
<feature type="region of interest" description="Disordered" evidence="1">
    <location>
        <begin position="486"/>
        <end position="513"/>
    </location>
</feature>
<feature type="region of interest" description="Disordered" evidence="1">
    <location>
        <begin position="407"/>
        <end position="434"/>
    </location>
</feature>
<feature type="region of interest" description="Disordered" evidence="1">
    <location>
        <begin position="152"/>
        <end position="220"/>
    </location>
</feature>
<feature type="compositionally biased region" description="Basic and acidic residues" evidence="1">
    <location>
        <begin position="201"/>
        <end position="217"/>
    </location>
</feature>
<evidence type="ECO:0000256" key="1">
    <source>
        <dbReference type="SAM" id="MobiDB-lite"/>
    </source>
</evidence>
<proteinExistence type="predicted"/>
<dbReference type="InParanoid" id="A0A6I8TUN0"/>
<accession>A0A6I8TUN0</accession>
<feature type="region of interest" description="Disordered" evidence="1">
    <location>
        <begin position="712"/>
        <end position="745"/>
    </location>
</feature>
<dbReference type="InterPro" id="IPR026092">
    <property type="entry name" value="RAI2/SOBP"/>
</dbReference>
<feature type="compositionally biased region" description="Basic and acidic residues" evidence="1">
    <location>
        <begin position="680"/>
        <end position="696"/>
    </location>
</feature>
<feature type="region of interest" description="Disordered" evidence="1">
    <location>
        <begin position="610"/>
        <end position="696"/>
    </location>
</feature>
<dbReference type="EnsemblMetazoa" id="AAEL026933-RB">
    <property type="protein sequence ID" value="AAEL026933-PB"/>
    <property type="gene ID" value="AAEL026933"/>
</dbReference>
<feature type="compositionally biased region" description="Low complexity" evidence="1">
    <location>
        <begin position="1"/>
        <end position="21"/>
    </location>
</feature>
<sequence length="777" mass="85117">MDLVMATASTTTPASKSSPSPHRIKVKKEICTEPDNIKDFAETAMNDILGWYGYGDSVDHRIDINPSAPPAPPPSSNATTPAGDPGKQRSNGSKDSSTSSSSSSTTTSKSKLAKTQHKLRQFNMPQHNSSELSDSIIASAAAAVVVASGVVSPSSSLGKPTNSNNGNNTGLTGGNNNQTTANSSSGNGNTNNTRNGVNLHHRAESSTSEKDSSRESSKSPLLVKMLDKQEPICQWCRRGVPPGQNGILGTTEGTIFCSESCFSQSRRASFKRAKTCDWCRHVRHAVSYVDFQDGVTQLQFCSDKCLNQYKMQIFCNETQAHLDMNPHLKEKSASTGSLITPDLWLKNCKSRSMSPASDRSESVSPTSSMHQSPEPSPTMRSPPSKKPMISVAPASKLLSKTVQIPISRNTAKANRKRRPGLRPMQQTVLQNRRSSNLKLDFSQTNNNNNSNVLNNNLTSTSSGMLTKPATVTSGSVQDLRNAIPMQKLPHPLTPTKFENRESPTTPRPPLNIPHKFLQMPPNPAMRPPFFPMNPMFRFGSFPNQPNTMPPPPPVGTPLPNIELGSANRPPGSILGLPVPPVTILVPCPIVIPLPLPIPIPIPLIDFLKATNPKSPKQEPSNSRSPDHQLDDISDLEKEPDMEESPLDFTIVSHKQRRRQEQEEEEALAGSRSSYTLEPIAAHDDARTNDTDRSPEHKLPKFKITRLNLRRVTESEEDTRTTVGNVREQQRSPEEEEAESCREMVERSRPLRKRKRLVVAHHEAMAAEQDEETSGAKG</sequence>
<evidence type="ECO:0000313" key="2">
    <source>
        <dbReference type="EnsemblMetazoa" id="AAEL026933-PB"/>
    </source>
</evidence>
<feature type="region of interest" description="Disordered" evidence="1">
    <location>
        <begin position="350"/>
        <end position="389"/>
    </location>
</feature>
<feature type="region of interest" description="Disordered" evidence="1">
    <location>
        <begin position="1"/>
        <end position="26"/>
    </location>
</feature>
<dbReference type="Pfam" id="PF15279">
    <property type="entry name" value="SOBP"/>
    <property type="match status" value="1"/>
</dbReference>